<dbReference type="RefSeq" id="WP_088467022.1">
    <property type="nucleotide sequence ID" value="NZ_MTDB01000092.1"/>
</dbReference>
<reference evidence="1" key="1">
    <citation type="submission" date="2018-12" db="EMBL/GenBank/DDBJ databases">
        <title>Draft genome sequence of Flaovobacterium columnare BGFS27 isolated from channel catfish in Alabama.</title>
        <authorList>
            <person name="Cai W."/>
            <person name="Arias C."/>
        </authorList>
    </citation>
    <scope>NUCLEOTIDE SEQUENCE [LARGE SCALE GENOMIC DNA]</scope>
    <source>
        <strain evidence="1">BGFS27</strain>
    </source>
</reference>
<name>A0AA94F4I7_9FLAO</name>
<comment type="caution">
    <text evidence="1">The sequence shown here is derived from an EMBL/GenBank/DDBJ whole genome shotgun (WGS) entry which is preliminary data.</text>
</comment>
<gene>
    <name evidence="1" type="ORF">EJB19_02440</name>
</gene>
<sequence length="68" mass="7673">MLTATETEELVAIAFTNQNKIWNIDGNSQKWESLVNFKGKIMTIQGYGIRGVNLESDILNTGWVQDIN</sequence>
<proteinExistence type="predicted"/>
<organism evidence="1">
    <name type="scientific">Flavobacterium columnare</name>
    <dbReference type="NCBI Taxonomy" id="996"/>
    <lineage>
        <taxon>Bacteria</taxon>
        <taxon>Pseudomonadati</taxon>
        <taxon>Bacteroidota</taxon>
        <taxon>Flavobacteriia</taxon>
        <taxon>Flavobacteriales</taxon>
        <taxon>Flavobacteriaceae</taxon>
        <taxon>Flavobacterium</taxon>
    </lineage>
</organism>
<evidence type="ECO:0000313" key="1">
    <source>
        <dbReference type="EMBL" id="RVU89016.1"/>
    </source>
</evidence>
<dbReference type="AlphaFoldDB" id="A0AA94F4I7"/>
<dbReference type="EMBL" id="RWGX01000003">
    <property type="protein sequence ID" value="RVU89016.1"/>
    <property type="molecule type" value="Genomic_DNA"/>
</dbReference>
<protein>
    <submittedName>
        <fullName evidence="1">Uncharacterized protein</fullName>
    </submittedName>
</protein>
<accession>A0AA94F4I7</accession>